<dbReference type="OrthoDB" id="3243414at2"/>
<dbReference type="PANTHER" id="PTHR45527">
    <property type="entry name" value="NONRIBOSOMAL PEPTIDE SYNTHETASE"/>
    <property type="match status" value="1"/>
</dbReference>
<keyword evidence="2" id="KW-0436">Ligase</keyword>
<dbReference type="RefSeq" id="WP_144636671.1">
    <property type="nucleotide sequence ID" value="NZ_BNAX01000009.1"/>
</dbReference>
<dbReference type="Gene3D" id="3.30.300.30">
    <property type="match status" value="1"/>
</dbReference>
<dbReference type="InterPro" id="IPR010071">
    <property type="entry name" value="AA_adenyl_dom"/>
</dbReference>
<dbReference type="InterPro" id="IPR045851">
    <property type="entry name" value="AMP-bd_C_sf"/>
</dbReference>
<dbReference type="PANTHER" id="PTHR45527:SF1">
    <property type="entry name" value="FATTY ACID SYNTHASE"/>
    <property type="match status" value="1"/>
</dbReference>
<dbReference type="Proteomes" id="UP000318578">
    <property type="component" value="Unassembled WGS sequence"/>
</dbReference>
<organism evidence="2 3">
    <name type="scientific">Amycolatopsis acidiphila</name>
    <dbReference type="NCBI Taxonomy" id="715473"/>
    <lineage>
        <taxon>Bacteria</taxon>
        <taxon>Bacillati</taxon>
        <taxon>Actinomycetota</taxon>
        <taxon>Actinomycetes</taxon>
        <taxon>Pseudonocardiales</taxon>
        <taxon>Pseudonocardiaceae</taxon>
        <taxon>Amycolatopsis</taxon>
    </lineage>
</organism>
<comment type="caution">
    <text evidence="2">The sequence shown here is derived from an EMBL/GenBank/DDBJ whole genome shotgun (WGS) entry which is preliminary data.</text>
</comment>
<keyword evidence="3" id="KW-1185">Reference proteome</keyword>
<dbReference type="GO" id="GO:0005737">
    <property type="term" value="C:cytoplasm"/>
    <property type="evidence" value="ECO:0007669"/>
    <property type="project" value="TreeGrafter"/>
</dbReference>
<feature type="domain" description="AMP-dependent synthetase/ligase" evidence="1">
    <location>
        <begin position="12"/>
        <end position="360"/>
    </location>
</feature>
<dbReference type="GO" id="GO:0016874">
    <property type="term" value="F:ligase activity"/>
    <property type="evidence" value="ECO:0007669"/>
    <property type="project" value="UniProtKB-KW"/>
</dbReference>
<dbReference type="SUPFAM" id="SSF56801">
    <property type="entry name" value="Acetyl-CoA synthetase-like"/>
    <property type="match status" value="1"/>
</dbReference>
<dbReference type="GO" id="GO:0043041">
    <property type="term" value="P:amino acid activation for nonribosomal peptide biosynthetic process"/>
    <property type="evidence" value="ECO:0007669"/>
    <property type="project" value="TreeGrafter"/>
</dbReference>
<name>A0A558AHK4_9PSEU</name>
<dbReference type="PROSITE" id="PS00455">
    <property type="entry name" value="AMP_BINDING"/>
    <property type="match status" value="1"/>
</dbReference>
<proteinExistence type="predicted"/>
<sequence>MGTGSTMHEWFSTSARAYASEPALEVAGEVLTYEQLRIRAERLADRVVEANNGAVPRRIGLLAGRSVLAYTGYLAIASLGAAVVPLNPGFPEERNAAIAGAAGLDFVLAQEDCSVRKLSARALTLPASPNSLRGQVRPRARSSEPDRLCYILFTSGSTGRPKGVPIRHQNLAAFLTYVIDRYGLMPGDRVSQTFDLTFDLSVFDLFATWGAGATLVVPSRAELLAPARFVAARGLTHWFSVPSVVSFAMRLRALSASSMPALRWSLFCGEPLTVAHARAWQAAAPASVIENLYGPTELTLSCSQYRVSPHSLREGRSGGEVLPIGQLYPGLERLVLNEQGFPDTEGELCVRGVQRFPGYLDPADNAGRFVEWEGGTPRVVSEPIQPSDRLWYRTGDRVRLSDVGLVHLGRTDQQVKIRGYRVELGDVESVLRSEAGVVDAVAFVVSIAGNDEVVAACTGRDLDAVALTSRLRERLPEYMAPSSVTVFREFPLSASGKVDRRSLLAKINPGSRREVSSSPGGRE</sequence>
<dbReference type="Pfam" id="PF00501">
    <property type="entry name" value="AMP-binding"/>
    <property type="match status" value="1"/>
</dbReference>
<dbReference type="EMBL" id="VJZA01000010">
    <property type="protein sequence ID" value="TVT23719.1"/>
    <property type="molecule type" value="Genomic_DNA"/>
</dbReference>
<dbReference type="GO" id="GO:0044550">
    <property type="term" value="P:secondary metabolite biosynthetic process"/>
    <property type="evidence" value="ECO:0007669"/>
    <property type="project" value="TreeGrafter"/>
</dbReference>
<dbReference type="GO" id="GO:0031177">
    <property type="term" value="F:phosphopantetheine binding"/>
    <property type="evidence" value="ECO:0007669"/>
    <property type="project" value="TreeGrafter"/>
</dbReference>
<accession>A0A558AHK4</accession>
<reference evidence="2 3" key="1">
    <citation type="submission" date="2019-07" db="EMBL/GenBank/DDBJ databases">
        <title>New species of Amycolatopsis and Streptomyces.</title>
        <authorList>
            <person name="Duangmal K."/>
            <person name="Teo W.F.A."/>
            <person name="Lipun K."/>
        </authorList>
    </citation>
    <scope>NUCLEOTIDE SEQUENCE [LARGE SCALE GENOMIC DNA]</scope>
    <source>
        <strain evidence="2 3">JCM 30562</strain>
    </source>
</reference>
<dbReference type="Gene3D" id="3.40.50.12780">
    <property type="entry name" value="N-terminal domain of ligase-like"/>
    <property type="match status" value="1"/>
</dbReference>
<dbReference type="InterPro" id="IPR000873">
    <property type="entry name" value="AMP-dep_synth/lig_dom"/>
</dbReference>
<protein>
    <submittedName>
        <fullName evidence="2">D-alanine--poly(Phosphoribitol) ligase</fullName>
    </submittedName>
</protein>
<evidence type="ECO:0000313" key="3">
    <source>
        <dbReference type="Proteomes" id="UP000318578"/>
    </source>
</evidence>
<dbReference type="AlphaFoldDB" id="A0A558AHK4"/>
<gene>
    <name evidence="2" type="ORF">FNH06_09045</name>
</gene>
<dbReference type="InterPro" id="IPR020845">
    <property type="entry name" value="AMP-binding_CS"/>
</dbReference>
<dbReference type="InterPro" id="IPR042099">
    <property type="entry name" value="ANL_N_sf"/>
</dbReference>
<evidence type="ECO:0000313" key="2">
    <source>
        <dbReference type="EMBL" id="TVT23719.1"/>
    </source>
</evidence>
<evidence type="ECO:0000259" key="1">
    <source>
        <dbReference type="Pfam" id="PF00501"/>
    </source>
</evidence>
<dbReference type="NCBIfam" id="TIGR01733">
    <property type="entry name" value="AA-adenyl-dom"/>
    <property type="match status" value="1"/>
</dbReference>